<dbReference type="EMBL" id="JAPEUV010000028">
    <property type="protein sequence ID" value="KAJ4338639.1"/>
    <property type="molecule type" value="Genomic_DNA"/>
</dbReference>
<evidence type="ECO:0000313" key="3">
    <source>
        <dbReference type="EMBL" id="KAJ4338639.1"/>
    </source>
</evidence>
<evidence type="ECO:0000256" key="1">
    <source>
        <dbReference type="SAM" id="MobiDB-lite"/>
    </source>
</evidence>
<comment type="caution">
    <text evidence="3">The sequence shown here is derived from an EMBL/GenBank/DDBJ whole genome shotgun (WGS) entry which is preliminary data.</text>
</comment>
<feature type="compositionally biased region" description="Polar residues" evidence="1">
    <location>
        <begin position="108"/>
        <end position="121"/>
    </location>
</feature>
<feature type="region of interest" description="Disordered" evidence="1">
    <location>
        <begin position="81"/>
        <end position="142"/>
    </location>
</feature>
<dbReference type="Proteomes" id="UP001140562">
    <property type="component" value="Unassembled WGS sequence"/>
</dbReference>
<feature type="compositionally biased region" description="Polar residues" evidence="1">
    <location>
        <begin position="81"/>
        <end position="91"/>
    </location>
</feature>
<dbReference type="OrthoDB" id="4776947at2759"/>
<evidence type="ECO:0000313" key="4">
    <source>
        <dbReference type="Proteomes" id="UP001140562"/>
    </source>
</evidence>
<accession>A0A9W8X1J0</accession>
<reference evidence="3" key="1">
    <citation type="submission" date="2022-10" db="EMBL/GenBank/DDBJ databases">
        <title>Tapping the CABI collections for fungal endophytes: first genome assemblies for Collariella, Neodidymelliopsis, Ascochyta clinopodiicola, Didymella pomorum, Didymosphaeria variabile, Neocosmospora piperis and Neocucurbitaria cava.</title>
        <authorList>
            <person name="Hill R."/>
        </authorList>
    </citation>
    <scope>NUCLEOTIDE SEQUENCE</scope>
    <source>
        <strain evidence="3">IMI 360193</strain>
    </source>
</reference>
<sequence>MLAKTVFAATFFALAQFAVASPPGCLLGAVNQYTDPSDLKTVCQSKDLTTQVAKFCGDDTKAALSAVADICNGQGVKVSTNVPTSTGSVKPSGTGASASASSTGGLNVDTSNNGTLATATGSAPKPSGTGAAGATGTSSGGLAESTGAAGKLEIGLAAAVAGLMAFAL</sequence>
<feature type="compositionally biased region" description="Low complexity" evidence="1">
    <location>
        <begin position="127"/>
        <end position="142"/>
    </location>
</feature>
<proteinExistence type="predicted"/>
<organism evidence="3 4">
    <name type="scientific">Didymella glomerata</name>
    <dbReference type="NCBI Taxonomy" id="749621"/>
    <lineage>
        <taxon>Eukaryota</taxon>
        <taxon>Fungi</taxon>
        <taxon>Dikarya</taxon>
        <taxon>Ascomycota</taxon>
        <taxon>Pezizomycotina</taxon>
        <taxon>Dothideomycetes</taxon>
        <taxon>Pleosporomycetidae</taxon>
        <taxon>Pleosporales</taxon>
        <taxon>Pleosporineae</taxon>
        <taxon>Didymellaceae</taxon>
        <taxon>Didymella</taxon>
    </lineage>
</organism>
<protein>
    <submittedName>
        <fullName evidence="3">Uncharacterized protein</fullName>
    </submittedName>
</protein>
<gene>
    <name evidence="3" type="ORF">N0V87_003759</name>
</gene>
<dbReference type="AlphaFoldDB" id="A0A9W8X1J0"/>
<keyword evidence="4" id="KW-1185">Reference proteome</keyword>
<name>A0A9W8X1J0_9PLEO</name>
<evidence type="ECO:0000256" key="2">
    <source>
        <dbReference type="SAM" id="SignalP"/>
    </source>
</evidence>
<feature type="chain" id="PRO_5040852080" evidence="2">
    <location>
        <begin position="21"/>
        <end position="168"/>
    </location>
</feature>
<feature type="compositionally biased region" description="Low complexity" evidence="1">
    <location>
        <begin position="92"/>
        <end position="105"/>
    </location>
</feature>
<feature type="signal peptide" evidence="2">
    <location>
        <begin position="1"/>
        <end position="20"/>
    </location>
</feature>
<keyword evidence="2" id="KW-0732">Signal</keyword>